<name>A0ABN9TRX5_9DINO</name>
<sequence length="374" mass="40167">DRLCGVRVLDLGACASDEALARLWGRLPALEELGCVGSPGLSDAGLAHLAGPAPGGADAGAHGCRAALRRVDITCCPGTSYGAAVALRRRLPGLELVRRLPAWLEGRFLTPFGGDGPEVHTYYADGAFEFTRSVQSRGYVRYLRHSDDGSFMKDSLQYSNFVGEWPLWAKFFYCPGVSVKYPAEPSPGAVRSVLVAQALGEVEAPEAWPAVPDEGVPLGGSVMVREDPEAEEGRLAHAARDRCVRRGRAGRRSDGVAHGGARAREEHAARGPGRRDRGVRAGEARVRDAAGAPLALPGRPHETTAAKHVRLGCWRASQGQLGSPLHSTSCIRVPLADRKAVFLSGGPHLTRWSPMYTRRLVRHRGACGHSFRDR</sequence>
<protein>
    <submittedName>
        <fullName evidence="2">Uncharacterized protein</fullName>
    </submittedName>
</protein>
<evidence type="ECO:0000313" key="3">
    <source>
        <dbReference type="Proteomes" id="UP001189429"/>
    </source>
</evidence>
<dbReference type="Gene3D" id="3.80.10.10">
    <property type="entry name" value="Ribonuclease Inhibitor"/>
    <property type="match status" value="1"/>
</dbReference>
<accession>A0ABN9TRX5</accession>
<evidence type="ECO:0000313" key="2">
    <source>
        <dbReference type="EMBL" id="CAK0848550.1"/>
    </source>
</evidence>
<comment type="caution">
    <text evidence="2">The sequence shown here is derived from an EMBL/GenBank/DDBJ whole genome shotgun (WGS) entry which is preliminary data.</text>
</comment>
<proteinExistence type="predicted"/>
<organism evidence="2 3">
    <name type="scientific">Prorocentrum cordatum</name>
    <dbReference type="NCBI Taxonomy" id="2364126"/>
    <lineage>
        <taxon>Eukaryota</taxon>
        <taxon>Sar</taxon>
        <taxon>Alveolata</taxon>
        <taxon>Dinophyceae</taxon>
        <taxon>Prorocentrales</taxon>
        <taxon>Prorocentraceae</taxon>
        <taxon>Prorocentrum</taxon>
    </lineage>
</organism>
<evidence type="ECO:0000256" key="1">
    <source>
        <dbReference type="SAM" id="MobiDB-lite"/>
    </source>
</evidence>
<dbReference type="EMBL" id="CAUYUJ010014986">
    <property type="protein sequence ID" value="CAK0848550.1"/>
    <property type="molecule type" value="Genomic_DNA"/>
</dbReference>
<gene>
    <name evidence="2" type="ORF">PCOR1329_LOCUS41449</name>
</gene>
<reference evidence="2" key="1">
    <citation type="submission" date="2023-10" db="EMBL/GenBank/DDBJ databases">
        <authorList>
            <person name="Chen Y."/>
            <person name="Shah S."/>
            <person name="Dougan E. K."/>
            <person name="Thang M."/>
            <person name="Chan C."/>
        </authorList>
    </citation>
    <scope>NUCLEOTIDE SEQUENCE [LARGE SCALE GENOMIC DNA]</scope>
</reference>
<feature type="compositionally biased region" description="Basic and acidic residues" evidence="1">
    <location>
        <begin position="262"/>
        <end position="284"/>
    </location>
</feature>
<keyword evidence="3" id="KW-1185">Reference proteome</keyword>
<feature type="region of interest" description="Disordered" evidence="1">
    <location>
        <begin position="246"/>
        <end position="284"/>
    </location>
</feature>
<feature type="non-terminal residue" evidence="2">
    <location>
        <position position="1"/>
    </location>
</feature>
<dbReference type="Proteomes" id="UP001189429">
    <property type="component" value="Unassembled WGS sequence"/>
</dbReference>
<dbReference type="InterPro" id="IPR032675">
    <property type="entry name" value="LRR_dom_sf"/>
</dbReference>